<protein>
    <submittedName>
        <fullName evidence="1">DUF2125 domain-containing protein</fullName>
    </submittedName>
</protein>
<name>A0ABS6N515_9RHOB</name>
<dbReference type="InterPro" id="IPR018666">
    <property type="entry name" value="DUF2125"/>
</dbReference>
<dbReference type="RefSeq" id="WP_217776923.1">
    <property type="nucleotide sequence ID" value="NZ_JAHRWL010000001.1"/>
</dbReference>
<dbReference type="Proteomes" id="UP001166293">
    <property type="component" value="Unassembled WGS sequence"/>
</dbReference>
<dbReference type="Pfam" id="PF09898">
    <property type="entry name" value="DUF2125"/>
    <property type="match status" value="1"/>
</dbReference>
<comment type="caution">
    <text evidence="1">The sequence shown here is derived from an EMBL/GenBank/DDBJ whole genome shotgun (WGS) entry which is preliminary data.</text>
</comment>
<reference evidence="1" key="1">
    <citation type="submission" date="2021-06" db="EMBL/GenBank/DDBJ databases">
        <title>Thalassococcus sp. CAU 1522 isolated from sea sand, Republic of Korea.</title>
        <authorList>
            <person name="Kim W."/>
        </authorList>
    </citation>
    <scope>NUCLEOTIDE SEQUENCE</scope>
    <source>
        <strain evidence="1">CAU 1522</strain>
    </source>
</reference>
<organism evidence="1 2">
    <name type="scientific">Thalassococcus arenae</name>
    <dbReference type="NCBI Taxonomy" id="2851652"/>
    <lineage>
        <taxon>Bacteria</taxon>
        <taxon>Pseudomonadati</taxon>
        <taxon>Pseudomonadota</taxon>
        <taxon>Alphaproteobacteria</taxon>
        <taxon>Rhodobacterales</taxon>
        <taxon>Roseobacteraceae</taxon>
        <taxon>Thalassococcus</taxon>
    </lineage>
</organism>
<accession>A0ABS6N515</accession>
<evidence type="ECO:0000313" key="1">
    <source>
        <dbReference type="EMBL" id="MBV2359090.1"/>
    </source>
</evidence>
<gene>
    <name evidence="1" type="ORF">KUH32_04820</name>
</gene>
<keyword evidence="2" id="KW-1185">Reference proteome</keyword>
<dbReference type="EMBL" id="JAHRWL010000001">
    <property type="protein sequence ID" value="MBV2359090.1"/>
    <property type="molecule type" value="Genomic_DNA"/>
</dbReference>
<evidence type="ECO:0000313" key="2">
    <source>
        <dbReference type="Proteomes" id="UP001166293"/>
    </source>
</evidence>
<proteinExistence type="predicted"/>
<sequence>MKRLAIVIILAGLGWSGYWFWQSTTLRTEIERWFEDRRSEGWQAEYGDLAIRGFPNRLDITLTDPVLADPDTNLVWSAPFLQILSLVYKPGHHILAFADSQTVSGTDGAWQITSDGLRASVISEPGGRIMRLGLEAAVLNLDGPDQALALAGLAGALHEVETRPRTYRVALSADAAAGRPGTLPQITTGRFDALALDAQVRFDQDWQRASVQDGRPQPERIELRLAEYRSGGLELKLAGDLDVDARGRADGSLSLKAVNWREMLAQARDAGRIGDGLAQTLEQGLGLLAGLSGNAQTLDLPLGFDEGRVSLGPIPLGKAPLLRLP</sequence>